<evidence type="ECO:0000256" key="2">
    <source>
        <dbReference type="ARBA" id="ARBA00023315"/>
    </source>
</evidence>
<dbReference type="PANTHER" id="PTHR43792">
    <property type="entry name" value="GNAT FAMILY, PUTATIVE (AFU_ORTHOLOGUE AFUA_3G00765)-RELATED-RELATED"/>
    <property type="match status" value="1"/>
</dbReference>
<dbReference type="SUPFAM" id="SSF55729">
    <property type="entry name" value="Acyl-CoA N-acyltransferases (Nat)"/>
    <property type="match status" value="1"/>
</dbReference>
<keyword evidence="2" id="KW-0012">Acyltransferase</keyword>
<dbReference type="PANTHER" id="PTHR43792:SF8">
    <property type="entry name" value="[RIBOSOMAL PROTEIN US5]-ALANINE N-ACETYLTRANSFERASE"/>
    <property type="match status" value="1"/>
</dbReference>
<organism evidence="5 6">
    <name type="scientific">Fusibacter bizertensis</name>
    <dbReference type="NCBI Taxonomy" id="1488331"/>
    <lineage>
        <taxon>Bacteria</taxon>
        <taxon>Bacillati</taxon>
        <taxon>Bacillota</taxon>
        <taxon>Clostridia</taxon>
        <taxon>Eubacteriales</taxon>
        <taxon>Eubacteriales Family XII. Incertae Sedis</taxon>
        <taxon>Fusibacter</taxon>
    </lineage>
</organism>
<keyword evidence="6" id="KW-1185">Reference proteome</keyword>
<evidence type="ECO:0000256" key="3">
    <source>
        <dbReference type="ARBA" id="ARBA00038502"/>
    </source>
</evidence>
<accession>A0ABT6N8P0</accession>
<feature type="domain" description="N-acetyltransferase" evidence="4">
    <location>
        <begin position="8"/>
        <end position="171"/>
    </location>
</feature>
<dbReference type="GO" id="GO:0016740">
    <property type="term" value="F:transferase activity"/>
    <property type="evidence" value="ECO:0007669"/>
    <property type="project" value="UniProtKB-KW"/>
</dbReference>
<dbReference type="InterPro" id="IPR051531">
    <property type="entry name" value="N-acetyltransferase"/>
</dbReference>
<evidence type="ECO:0000313" key="5">
    <source>
        <dbReference type="EMBL" id="MDH8676778.1"/>
    </source>
</evidence>
<gene>
    <name evidence="5" type="ORF">QE109_01400</name>
</gene>
<keyword evidence="1 5" id="KW-0808">Transferase</keyword>
<evidence type="ECO:0000313" key="6">
    <source>
        <dbReference type="Proteomes" id="UP001158045"/>
    </source>
</evidence>
<dbReference type="RefSeq" id="WP_281092577.1">
    <property type="nucleotide sequence ID" value="NZ_JARYZI010000001.1"/>
</dbReference>
<dbReference type="EC" id="2.-.-.-" evidence="5"/>
<protein>
    <submittedName>
        <fullName evidence="5">GNAT family protein</fullName>
        <ecNumber evidence="5">2.-.-.-</ecNumber>
    </submittedName>
</protein>
<evidence type="ECO:0000259" key="4">
    <source>
        <dbReference type="PROSITE" id="PS51186"/>
    </source>
</evidence>
<comment type="caution">
    <text evidence="5">The sequence shown here is derived from an EMBL/GenBank/DDBJ whole genome shotgun (WGS) entry which is preliminary data.</text>
</comment>
<dbReference type="Proteomes" id="UP001158045">
    <property type="component" value="Unassembled WGS sequence"/>
</dbReference>
<evidence type="ECO:0000256" key="1">
    <source>
        <dbReference type="ARBA" id="ARBA00022679"/>
    </source>
</evidence>
<sequence length="176" mass="20456">MRLETERLILRKFVRPDLDAFYAYCQHPEVGPNAGWKPHESIEESLKYLEMMMEGNEVLAIVDKISNKVIGSVGMHEDTMRNTKGVKMVGYVLAKEFWGKGLMTEAVKEVMRHAFEVEHLELISVQHFANNAKSKRVIEKLGFKSEGTIRYARKIFDDSIEDLVCYSLTRREWEQL</sequence>
<dbReference type="InterPro" id="IPR016181">
    <property type="entry name" value="Acyl_CoA_acyltransferase"/>
</dbReference>
<dbReference type="Pfam" id="PF13302">
    <property type="entry name" value="Acetyltransf_3"/>
    <property type="match status" value="1"/>
</dbReference>
<reference evidence="5 6" key="1">
    <citation type="submission" date="2023-04" db="EMBL/GenBank/DDBJ databases">
        <title>Fusibacter bizertensis strain WBS, isolated from littoral bottom sediments of the Arctic seas - biochemical and genomic analysis.</title>
        <authorList>
            <person name="Brioukhanov A.L."/>
        </authorList>
    </citation>
    <scope>NUCLEOTIDE SEQUENCE [LARGE SCALE GENOMIC DNA]</scope>
    <source>
        <strain evidence="5 6">WBS</strain>
    </source>
</reference>
<dbReference type="Gene3D" id="3.40.630.30">
    <property type="match status" value="1"/>
</dbReference>
<comment type="similarity">
    <text evidence="3">Belongs to the acetyltransferase family. RimJ subfamily.</text>
</comment>
<dbReference type="InterPro" id="IPR000182">
    <property type="entry name" value="GNAT_dom"/>
</dbReference>
<dbReference type="EMBL" id="JARYZI010000001">
    <property type="protein sequence ID" value="MDH8676778.1"/>
    <property type="molecule type" value="Genomic_DNA"/>
</dbReference>
<name>A0ABT6N8P0_9FIRM</name>
<proteinExistence type="inferred from homology"/>
<dbReference type="PROSITE" id="PS51186">
    <property type="entry name" value="GNAT"/>
    <property type="match status" value="1"/>
</dbReference>